<dbReference type="PROSITE" id="PS50198">
    <property type="entry name" value="PPIC_PPIASE_2"/>
    <property type="match status" value="1"/>
</dbReference>
<dbReference type="PANTHER" id="PTHR47245:SF2">
    <property type="entry name" value="PEPTIDYL-PROLYL CIS-TRANS ISOMERASE HP_0175-RELATED"/>
    <property type="match status" value="1"/>
</dbReference>
<dbReference type="EMBL" id="JBHSMQ010000010">
    <property type="protein sequence ID" value="MFC5457393.1"/>
    <property type="molecule type" value="Genomic_DNA"/>
</dbReference>
<organism evidence="3 4">
    <name type="scientific">Prosthecobacter fluviatilis</name>
    <dbReference type="NCBI Taxonomy" id="445931"/>
    <lineage>
        <taxon>Bacteria</taxon>
        <taxon>Pseudomonadati</taxon>
        <taxon>Verrucomicrobiota</taxon>
        <taxon>Verrucomicrobiia</taxon>
        <taxon>Verrucomicrobiales</taxon>
        <taxon>Verrucomicrobiaceae</taxon>
        <taxon>Prosthecobacter</taxon>
    </lineage>
</organism>
<keyword evidence="4" id="KW-1185">Reference proteome</keyword>
<dbReference type="PANTHER" id="PTHR47245">
    <property type="entry name" value="PEPTIDYLPROLYL ISOMERASE"/>
    <property type="match status" value="1"/>
</dbReference>
<feature type="domain" description="PpiC" evidence="2">
    <location>
        <begin position="154"/>
        <end position="253"/>
    </location>
</feature>
<gene>
    <name evidence="3" type="ORF">ACFQDI_21175</name>
</gene>
<sequence length="311" mass="35084">MPEQGGGVAAEVLGQSITRHELEEALREHLWRHNAVWSSLSAEERHQTRRRVLENLIDSRIVGASRGSSGGTVAVGAASKLESERLRRQFADPAEFPARLAAQHLTPKAMDAQIFVAHLDEAWIAGQSQRYIKPVTSEEVRAWYDEFSHTLLIPQACHAAHIFLSRHEKTKPDRGAEMQDIRRQLLAKKKTFAQLAREYSEDERSKLLGGDLGWFTQERMPADFMAALQKLPLGQVSEPVQTKLGWHLIILMDRHPPRLPALAEVQGEIAAFLTSRRRAEAVNRLIAELRRHLPQPVSYHAEVIDRAEPAP</sequence>
<dbReference type="SUPFAM" id="SSF109998">
    <property type="entry name" value="Triger factor/SurA peptide-binding domain-like"/>
    <property type="match status" value="1"/>
</dbReference>
<reference evidence="4" key="1">
    <citation type="journal article" date="2019" name="Int. J. Syst. Evol. Microbiol.">
        <title>The Global Catalogue of Microorganisms (GCM) 10K type strain sequencing project: providing services to taxonomists for standard genome sequencing and annotation.</title>
        <authorList>
            <consortium name="The Broad Institute Genomics Platform"/>
            <consortium name="The Broad Institute Genome Sequencing Center for Infectious Disease"/>
            <person name="Wu L."/>
            <person name="Ma J."/>
        </authorList>
    </citation>
    <scope>NUCLEOTIDE SEQUENCE [LARGE SCALE GENOMIC DNA]</scope>
    <source>
        <strain evidence="4">CGMCC 4.1469</strain>
    </source>
</reference>
<dbReference type="InterPro" id="IPR027304">
    <property type="entry name" value="Trigger_fact/SurA_dom_sf"/>
</dbReference>
<dbReference type="SUPFAM" id="SSF54534">
    <property type="entry name" value="FKBP-like"/>
    <property type="match status" value="1"/>
</dbReference>
<name>A0ABW0KV25_9BACT</name>
<dbReference type="InterPro" id="IPR000297">
    <property type="entry name" value="PPIase_PpiC"/>
</dbReference>
<evidence type="ECO:0000256" key="1">
    <source>
        <dbReference type="PROSITE-ProRule" id="PRU00278"/>
    </source>
</evidence>
<accession>A0ABW0KV25</accession>
<comment type="caution">
    <text evidence="3">The sequence shown here is derived from an EMBL/GenBank/DDBJ whole genome shotgun (WGS) entry which is preliminary data.</text>
</comment>
<dbReference type="EC" id="5.2.1.8" evidence="3"/>
<evidence type="ECO:0000313" key="4">
    <source>
        <dbReference type="Proteomes" id="UP001596052"/>
    </source>
</evidence>
<dbReference type="InterPro" id="IPR023058">
    <property type="entry name" value="PPIase_PpiC_CS"/>
</dbReference>
<dbReference type="GO" id="GO:0003755">
    <property type="term" value="F:peptidyl-prolyl cis-trans isomerase activity"/>
    <property type="evidence" value="ECO:0007669"/>
    <property type="project" value="UniProtKB-EC"/>
</dbReference>
<dbReference type="PROSITE" id="PS01096">
    <property type="entry name" value="PPIC_PPIASE_1"/>
    <property type="match status" value="1"/>
</dbReference>
<evidence type="ECO:0000259" key="2">
    <source>
        <dbReference type="PROSITE" id="PS50198"/>
    </source>
</evidence>
<dbReference type="Proteomes" id="UP001596052">
    <property type="component" value="Unassembled WGS sequence"/>
</dbReference>
<dbReference type="InterPro" id="IPR046357">
    <property type="entry name" value="PPIase_dom_sf"/>
</dbReference>
<dbReference type="Gene3D" id="3.10.50.40">
    <property type="match status" value="1"/>
</dbReference>
<dbReference type="Pfam" id="PF00639">
    <property type="entry name" value="Rotamase"/>
    <property type="match status" value="1"/>
</dbReference>
<proteinExistence type="predicted"/>
<evidence type="ECO:0000313" key="3">
    <source>
        <dbReference type="EMBL" id="MFC5457393.1"/>
    </source>
</evidence>
<keyword evidence="1 3" id="KW-0413">Isomerase</keyword>
<dbReference type="Gene3D" id="1.10.4030.10">
    <property type="entry name" value="Porin chaperone SurA, peptide-binding domain"/>
    <property type="match status" value="1"/>
</dbReference>
<protein>
    <submittedName>
        <fullName evidence="3">Peptidylprolyl isomerase</fullName>
        <ecNumber evidence="3">5.2.1.8</ecNumber>
    </submittedName>
</protein>
<keyword evidence="1" id="KW-0697">Rotamase</keyword>
<dbReference type="InterPro" id="IPR050245">
    <property type="entry name" value="PrsA_foldase"/>
</dbReference>